<proteinExistence type="inferred from homology"/>
<sequence>MTAHESVAVVVVTYNRADLLVRMLDGLAAQTHRPDLVVVVDNASTDHTAEVLAGRDDLPLHVISSPDNLGGAGGFHLGTRTAYEQGYDRIWLVDDDVVPAPDCLAVLMAADEDCLMVVREDLSGALVEKAAITFDLANPLAVRPKTASVDTTYASRAEMPERVAVENVAFEGFMTRRSVIDDVGLPDPTFFIFYDDVDFAVRARRSGRTIWALRDAVLVRQLDFNQQHDLSGWKGYYMYRNLFVVHLRYGENVLVRLKPWLIALAVVVLSPLRGGRAEASNVTRAMRDAWGMRTVPGTVQPRR</sequence>
<dbReference type="SUPFAM" id="SSF53448">
    <property type="entry name" value="Nucleotide-diphospho-sugar transferases"/>
    <property type="match status" value="1"/>
</dbReference>
<evidence type="ECO:0000259" key="5">
    <source>
        <dbReference type="Pfam" id="PF00535"/>
    </source>
</evidence>
<dbReference type="InterPro" id="IPR029044">
    <property type="entry name" value="Nucleotide-diphossugar_trans"/>
</dbReference>
<keyword evidence="3" id="KW-0328">Glycosyltransferase</keyword>
<evidence type="ECO:0000256" key="3">
    <source>
        <dbReference type="ARBA" id="ARBA00022676"/>
    </source>
</evidence>
<dbReference type="RefSeq" id="WP_193636785.1">
    <property type="nucleotide sequence ID" value="NZ_JADCSA010000002.1"/>
</dbReference>
<keyword evidence="7" id="KW-1185">Reference proteome</keyword>
<comment type="caution">
    <text evidence="6">The sequence shown here is derived from an EMBL/GenBank/DDBJ whole genome shotgun (WGS) entry which is preliminary data.</text>
</comment>
<reference evidence="6 7" key="1">
    <citation type="submission" date="2020-10" db="EMBL/GenBank/DDBJ databases">
        <title>Nocardioides sp. isolated from sludge.</title>
        <authorList>
            <person name="Zhang X."/>
        </authorList>
    </citation>
    <scope>NUCLEOTIDE SEQUENCE [LARGE SCALE GENOMIC DNA]</scope>
    <source>
        <strain evidence="6 7">Y6</strain>
    </source>
</reference>
<evidence type="ECO:0000313" key="6">
    <source>
        <dbReference type="EMBL" id="MBE7323442.1"/>
    </source>
</evidence>
<evidence type="ECO:0000313" key="7">
    <source>
        <dbReference type="Proteomes" id="UP000756387"/>
    </source>
</evidence>
<comment type="similarity">
    <text evidence="2">Belongs to the glycosyltransferase 2 family.</text>
</comment>
<organism evidence="6 7">
    <name type="scientific">Nocardioides malaquae</name>
    <dbReference type="NCBI Taxonomy" id="2773426"/>
    <lineage>
        <taxon>Bacteria</taxon>
        <taxon>Bacillati</taxon>
        <taxon>Actinomycetota</taxon>
        <taxon>Actinomycetes</taxon>
        <taxon>Propionibacteriales</taxon>
        <taxon>Nocardioidaceae</taxon>
        <taxon>Nocardioides</taxon>
    </lineage>
</organism>
<dbReference type="InterPro" id="IPR001173">
    <property type="entry name" value="Glyco_trans_2-like"/>
</dbReference>
<dbReference type="Pfam" id="PF00535">
    <property type="entry name" value="Glycos_transf_2"/>
    <property type="match status" value="1"/>
</dbReference>
<evidence type="ECO:0000256" key="4">
    <source>
        <dbReference type="ARBA" id="ARBA00022679"/>
    </source>
</evidence>
<comment type="pathway">
    <text evidence="1">Cell wall biogenesis; cell wall polysaccharide biosynthesis.</text>
</comment>
<feature type="domain" description="Glycosyltransferase 2-like" evidence="5">
    <location>
        <begin position="9"/>
        <end position="110"/>
    </location>
</feature>
<evidence type="ECO:0000256" key="1">
    <source>
        <dbReference type="ARBA" id="ARBA00004776"/>
    </source>
</evidence>
<dbReference type="Proteomes" id="UP000756387">
    <property type="component" value="Unassembled WGS sequence"/>
</dbReference>
<gene>
    <name evidence="6" type="ORF">IEQ44_02090</name>
</gene>
<name>A0ABR9RPE2_9ACTN</name>
<evidence type="ECO:0000256" key="2">
    <source>
        <dbReference type="ARBA" id="ARBA00006739"/>
    </source>
</evidence>
<dbReference type="PANTHER" id="PTHR43179:SF12">
    <property type="entry name" value="GALACTOFURANOSYLTRANSFERASE GLFT2"/>
    <property type="match status" value="1"/>
</dbReference>
<dbReference type="Gene3D" id="3.90.550.10">
    <property type="entry name" value="Spore Coat Polysaccharide Biosynthesis Protein SpsA, Chain A"/>
    <property type="match status" value="1"/>
</dbReference>
<keyword evidence="4" id="KW-0808">Transferase</keyword>
<protein>
    <submittedName>
        <fullName evidence="6">Glycosyltransferase family 2 protein</fullName>
    </submittedName>
</protein>
<dbReference type="PANTHER" id="PTHR43179">
    <property type="entry name" value="RHAMNOSYLTRANSFERASE WBBL"/>
    <property type="match status" value="1"/>
</dbReference>
<dbReference type="EMBL" id="JADCSA010000002">
    <property type="protein sequence ID" value="MBE7323442.1"/>
    <property type="molecule type" value="Genomic_DNA"/>
</dbReference>
<dbReference type="CDD" id="cd04185">
    <property type="entry name" value="GT_2_like_b"/>
    <property type="match status" value="1"/>
</dbReference>
<accession>A0ABR9RPE2</accession>